<keyword evidence="1" id="KW-0472">Membrane</keyword>
<evidence type="ECO:0000256" key="1">
    <source>
        <dbReference type="SAM" id="Phobius"/>
    </source>
</evidence>
<dbReference type="Proteomes" id="UP000254425">
    <property type="component" value="Chromosome"/>
</dbReference>
<sequence>MPVRRLAVRVLVAGGTGAVLLLAEARPAWALATVPEVISNLRNWIVGISAGLATLFLTLGGARYLMASGDPGEVEAAKRALKAAAIGYGIAVLAPVITEVLQGIIGAEGNGGS</sequence>
<accession>A0A345XVT0</accession>
<dbReference type="InterPro" id="IPR043993">
    <property type="entry name" value="T4SS_pilin"/>
</dbReference>
<proteinExistence type="predicted"/>
<organism evidence="2 3">
    <name type="scientific">Streptomyces armeniacus</name>
    <dbReference type="NCBI Taxonomy" id="83291"/>
    <lineage>
        <taxon>Bacteria</taxon>
        <taxon>Bacillati</taxon>
        <taxon>Actinomycetota</taxon>
        <taxon>Actinomycetes</taxon>
        <taxon>Kitasatosporales</taxon>
        <taxon>Streptomycetaceae</taxon>
        <taxon>Streptomyces</taxon>
    </lineage>
</organism>
<evidence type="ECO:0000313" key="3">
    <source>
        <dbReference type="Proteomes" id="UP000254425"/>
    </source>
</evidence>
<keyword evidence="3" id="KW-1185">Reference proteome</keyword>
<dbReference type="EMBL" id="CP031320">
    <property type="protein sequence ID" value="AXK35746.1"/>
    <property type="molecule type" value="Genomic_DNA"/>
</dbReference>
<keyword evidence="1" id="KW-1133">Transmembrane helix</keyword>
<dbReference type="AlphaFoldDB" id="A0A345XVT0"/>
<gene>
    <name evidence="2" type="ORF">DVA86_27050</name>
</gene>
<dbReference type="Pfam" id="PF18895">
    <property type="entry name" value="T4SS_pilin"/>
    <property type="match status" value="1"/>
</dbReference>
<name>A0A345XVT0_9ACTN</name>
<feature type="transmembrane region" description="Helical" evidence="1">
    <location>
        <begin position="41"/>
        <end position="62"/>
    </location>
</feature>
<protein>
    <submittedName>
        <fullName evidence="2">Uncharacterized protein</fullName>
    </submittedName>
</protein>
<dbReference type="KEGG" id="sarm:DVA86_27050"/>
<keyword evidence="1" id="KW-0812">Transmembrane</keyword>
<reference evidence="2 3" key="1">
    <citation type="submission" date="2018-07" db="EMBL/GenBank/DDBJ databases">
        <title>Draft genome of the type strain Streptomyces armeniacus ATCC 15676.</title>
        <authorList>
            <person name="Labana P."/>
            <person name="Gosse J.T."/>
            <person name="Boddy C.N."/>
        </authorList>
    </citation>
    <scope>NUCLEOTIDE SEQUENCE [LARGE SCALE GENOMIC DNA]</scope>
    <source>
        <strain evidence="2 3">ATCC 15676</strain>
    </source>
</reference>
<feature type="transmembrane region" description="Helical" evidence="1">
    <location>
        <begin position="83"/>
        <end position="105"/>
    </location>
</feature>
<evidence type="ECO:0000313" key="2">
    <source>
        <dbReference type="EMBL" id="AXK35746.1"/>
    </source>
</evidence>